<dbReference type="InterPro" id="IPR036526">
    <property type="entry name" value="C-N_Hydrolase_sf"/>
</dbReference>
<protein>
    <submittedName>
        <fullName evidence="3">Carbon-nitrogen hydrolase</fullName>
    </submittedName>
</protein>
<reference evidence="3 4" key="1">
    <citation type="submission" date="2024-07" db="EMBL/GenBank/DDBJ databases">
        <title>Section-level genome sequencing and comparative genomics of Aspergillus sections Usti and Cavernicolus.</title>
        <authorList>
            <consortium name="Lawrence Berkeley National Laboratory"/>
            <person name="Nybo J.L."/>
            <person name="Vesth T.C."/>
            <person name="Theobald S."/>
            <person name="Frisvad J.C."/>
            <person name="Larsen T.O."/>
            <person name="Kjaerboelling I."/>
            <person name="Rothschild-Mancinelli K."/>
            <person name="Lyhne E.K."/>
            <person name="Kogle M.E."/>
            <person name="Barry K."/>
            <person name="Clum A."/>
            <person name="Na H."/>
            <person name="Ledsgaard L."/>
            <person name="Lin J."/>
            <person name="Lipzen A."/>
            <person name="Kuo A."/>
            <person name="Riley R."/>
            <person name="Mondo S."/>
            <person name="LaButti K."/>
            <person name="Haridas S."/>
            <person name="Pangalinan J."/>
            <person name="Salamov A.A."/>
            <person name="Simmons B.A."/>
            <person name="Magnuson J.K."/>
            <person name="Chen J."/>
            <person name="Drula E."/>
            <person name="Henrissat B."/>
            <person name="Wiebenga A."/>
            <person name="Lubbers R.J."/>
            <person name="Gomes A.C."/>
            <person name="Makela M.R."/>
            <person name="Stajich J."/>
            <person name="Grigoriev I.V."/>
            <person name="Mortensen U.H."/>
            <person name="De vries R.P."/>
            <person name="Baker S.E."/>
            <person name="Andersen M.R."/>
        </authorList>
    </citation>
    <scope>NUCLEOTIDE SEQUENCE [LARGE SCALE GENOMIC DNA]</scope>
    <source>
        <strain evidence="3 4">CBS 600.67</strain>
    </source>
</reference>
<sequence length="301" mass="33192">MALKRGPHSFPSGNICQSHTLSITPETLEALSQQCRNVIKQMPSPDLILFPEAYIDGYPQGATFGAMFLSYSKDAVDLGNASEGAGEKSVRKELEEQERSGKELKLLAQETGIFIITGLVEQAGGTLCCTIIYVCPKLGVISKRRKVMPGQGQPSSLRAETTSIKGGKIILAAAICWENYMPLLRHSLYSQKTLMRTVTCEGRYFVLSANQCVRKQKLPAWVYGEKSQSEEFVSRSDPFIVSPLGEVLEGPLWEDEDGMLTVEVDFDDFLRGRLDLNVAGSYSRNDIFKLTVNGLDISPPI</sequence>
<dbReference type="PANTHER" id="PTHR46044:SF12">
    <property type="entry name" value="HYDROLASE"/>
    <property type="match status" value="1"/>
</dbReference>
<keyword evidence="3" id="KW-0378">Hydrolase</keyword>
<evidence type="ECO:0000259" key="2">
    <source>
        <dbReference type="PROSITE" id="PS50263"/>
    </source>
</evidence>
<feature type="domain" description="CN hydrolase" evidence="2">
    <location>
        <begin position="11"/>
        <end position="266"/>
    </location>
</feature>
<dbReference type="Gene3D" id="3.60.110.10">
    <property type="entry name" value="Carbon-nitrogen hydrolase"/>
    <property type="match status" value="1"/>
</dbReference>
<gene>
    <name evidence="3" type="ORF">BDW59DRAFT_171837</name>
</gene>
<dbReference type="PANTHER" id="PTHR46044">
    <property type="entry name" value="NITRILASE"/>
    <property type="match status" value="1"/>
</dbReference>
<evidence type="ECO:0000256" key="1">
    <source>
        <dbReference type="ARBA" id="ARBA00008129"/>
    </source>
</evidence>
<proteinExistence type="inferred from homology"/>
<comment type="similarity">
    <text evidence="1">Belongs to the carbon-nitrogen hydrolase superfamily. Nitrilase family.</text>
</comment>
<name>A0ABR4IFG0_9EURO</name>
<accession>A0ABR4IFG0</accession>
<dbReference type="InterPro" id="IPR044149">
    <property type="entry name" value="Nitrilases_CHs"/>
</dbReference>
<dbReference type="Proteomes" id="UP001610335">
    <property type="component" value="Unassembled WGS sequence"/>
</dbReference>
<evidence type="ECO:0000313" key="3">
    <source>
        <dbReference type="EMBL" id="KAL2826449.1"/>
    </source>
</evidence>
<dbReference type="GO" id="GO:0016787">
    <property type="term" value="F:hydrolase activity"/>
    <property type="evidence" value="ECO:0007669"/>
    <property type="project" value="UniProtKB-KW"/>
</dbReference>
<dbReference type="InterPro" id="IPR003010">
    <property type="entry name" value="C-N_Hydrolase"/>
</dbReference>
<keyword evidence="4" id="KW-1185">Reference proteome</keyword>
<evidence type="ECO:0000313" key="4">
    <source>
        <dbReference type="Proteomes" id="UP001610335"/>
    </source>
</evidence>
<dbReference type="PROSITE" id="PS50263">
    <property type="entry name" value="CN_HYDROLASE"/>
    <property type="match status" value="1"/>
</dbReference>
<comment type="caution">
    <text evidence="3">The sequence shown here is derived from an EMBL/GenBank/DDBJ whole genome shotgun (WGS) entry which is preliminary data.</text>
</comment>
<dbReference type="EMBL" id="JBFXLS010000030">
    <property type="protein sequence ID" value="KAL2826449.1"/>
    <property type="molecule type" value="Genomic_DNA"/>
</dbReference>
<dbReference type="SUPFAM" id="SSF56317">
    <property type="entry name" value="Carbon-nitrogen hydrolase"/>
    <property type="match status" value="1"/>
</dbReference>
<dbReference type="Pfam" id="PF00795">
    <property type="entry name" value="CN_hydrolase"/>
    <property type="match status" value="1"/>
</dbReference>
<organism evidence="3 4">
    <name type="scientific">Aspergillus cavernicola</name>
    <dbReference type="NCBI Taxonomy" id="176166"/>
    <lineage>
        <taxon>Eukaryota</taxon>
        <taxon>Fungi</taxon>
        <taxon>Dikarya</taxon>
        <taxon>Ascomycota</taxon>
        <taxon>Pezizomycotina</taxon>
        <taxon>Eurotiomycetes</taxon>
        <taxon>Eurotiomycetidae</taxon>
        <taxon>Eurotiales</taxon>
        <taxon>Aspergillaceae</taxon>
        <taxon>Aspergillus</taxon>
        <taxon>Aspergillus subgen. Nidulantes</taxon>
    </lineage>
</organism>